<dbReference type="InterPro" id="IPR001173">
    <property type="entry name" value="Glyco_trans_2-like"/>
</dbReference>
<keyword evidence="2" id="KW-0808">Transferase</keyword>
<evidence type="ECO:0000313" key="3">
    <source>
        <dbReference type="Proteomes" id="UP000198525"/>
    </source>
</evidence>
<proteinExistence type="predicted"/>
<feature type="domain" description="Glycosyltransferase 2-like" evidence="1">
    <location>
        <begin position="17"/>
        <end position="130"/>
    </location>
</feature>
<dbReference type="Proteomes" id="UP000198525">
    <property type="component" value="Unassembled WGS sequence"/>
</dbReference>
<evidence type="ECO:0000259" key="1">
    <source>
        <dbReference type="Pfam" id="PF00535"/>
    </source>
</evidence>
<dbReference type="Gene3D" id="3.90.550.10">
    <property type="entry name" value="Spore Coat Polysaccharide Biosynthesis Protein SpsA, Chain A"/>
    <property type="match status" value="1"/>
</dbReference>
<dbReference type="Pfam" id="PF00535">
    <property type="entry name" value="Glycos_transf_2"/>
    <property type="match status" value="1"/>
</dbReference>
<protein>
    <submittedName>
        <fullName evidence="2">Glycosyl transferase family 2</fullName>
    </submittedName>
</protein>
<dbReference type="STRING" id="376427.SAMN04487954_102351"/>
<dbReference type="EMBL" id="FNES01000002">
    <property type="protein sequence ID" value="SDJ01792.1"/>
    <property type="molecule type" value="Genomic_DNA"/>
</dbReference>
<organism evidence="2 3">
    <name type="scientific">Billgrantia gudaonensis</name>
    <dbReference type="NCBI Taxonomy" id="376427"/>
    <lineage>
        <taxon>Bacteria</taxon>
        <taxon>Pseudomonadati</taxon>
        <taxon>Pseudomonadota</taxon>
        <taxon>Gammaproteobacteria</taxon>
        <taxon>Oceanospirillales</taxon>
        <taxon>Halomonadaceae</taxon>
        <taxon>Billgrantia</taxon>
    </lineage>
</organism>
<accession>A0A1G8QAL5</accession>
<name>A0A1G8QAL5_9GAMM</name>
<dbReference type="GO" id="GO:0016740">
    <property type="term" value="F:transferase activity"/>
    <property type="evidence" value="ECO:0007669"/>
    <property type="project" value="UniProtKB-KW"/>
</dbReference>
<evidence type="ECO:0000313" key="2">
    <source>
        <dbReference type="EMBL" id="SDJ01792.1"/>
    </source>
</evidence>
<dbReference type="SUPFAM" id="SSF53448">
    <property type="entry name" value="Nucleotide-diphospho-sugar transferases"/>
    <property type="match status" value="1"/>
</dbReference>
<dbReference type="RefSeq" id="WP_089683229.1">
    <property type="nucleotide sequence ID" value="NZ_FNES01000002.1"/>
</dbReference>
<gene>
    <name evidence="2" type="ORF">SAMN04487954_102351</name>
</gene>
<keyword evidence="3" id="KW-1185">Reference proteome</keyword>
<reference evidence="2 3" key="1">
    <citation type="submission" date="2016-10" db="EMBL/GenBank/DDBJ databases">
        <authorList>
            <person name="de Groot N.N."/>
        </authorList>
    </citation>
    <scope>NUCLEOTIDE SEQUENCE [LARGE SCALE GENOMIC DNA]</scope>
    <source>
        <strain evidence="2 3">CGMCC 1.6133</strain>
    </source>
</reference>
<dbReference type="CDD" id="cd00761">
    <property type="entry name" value="Glyco_tranf_GTA_type"/>
    <property type="match status" value="1"/>
</dbReference>
<dbReference type="OrthoDB" id="9069044at2"/>
<dbReference type="AlphaFoldDB" id="A0A1G8QAL5"/>
<sequence length="178" mass="20125">MTLSLILDVRMTGHRLPRQLHALQRLARSRPEPFELLVADDTGDARLPRLAERYGARLLTCEGTPLGDRLNAAVARSQGDILMFPAPDARLTLDWLAQVTERIERQQDDAAVFTSRPLGRLTRLRRRLQGHLPAETLCIARTWFERIGGFDPALDQEALPNLLERLRACQARIDRSSA</sequence>
<dbReference type="InterPro" id="IPR029044">
    <property type="entry name" value="Nucleotide-diphossugar_trans"/>
</dbReference>